<keyword evidence="8" id="KW-0347">Helicase</keyword>
<sequence>MIEYIIGKVIDLNQQQIVIENNKQGFVYNLIKPINIEKNKLENLKLFTCEITNEFINECYACENKEIRDWFKSLLQIKTVGPKTALLILNILELDELKTIVRNNDLDSLLKIKGVGSFTAKIIISELNKIYFAKKMTLRQEKVITSLIKLGFKSKDIYQALQEIDSNCDLETMTKLTLERVSNNAITRL</sequence>
<dbReference type="PROSITE" id="PS50030">
    <property type="entry name" value="UBA"/>
    <property type="match status" value="1"/>
</dbReference>
<dbReference type="NCBIfam" id="TIGR00084">
    <property type="entry name" value="ruvA"/>
    <property type="match status" value="1"/>
</dbReference>
<evidence type="ECO:0000256" key="2">
    <source>
        <dbReference type="ARBA" id="ARBA00022763"/>
    </source>
</evidence>
<dbReference type="KEGG" id="esx:ESOMN_v1c03590"/>
<evidence type="ECO:0000313" key="8">
    <source>
        <dbReference type="EMBL" id="ATZ18741.1"/>
    </source>
</evidence>
<keyword evidence="2 6" id="KW-0227">DNA damage</keyword>
<proteinExistence type="inferred from homology"/>
<evidence type="ECO:0000256" key="5">
    <source>
        <dbReference type="ARBA" id="ARBA00023204"/>
    </source>
</evidence>
<evidence type="ECO:0000256" key="1">
    <source>
        <dbReference type="ARBA" id="ARBA00022490"/>
    </source>
</evidence>
<feature type="region of interest" description="Domain II" evidence="6">
    <location>
        <begin position="64"/>
        <end position="141"/>
    </location>
</feature>
<dbReference type="GO" id="GO:0009378">
    <property type="term" value="F:four-way junction helicase activity"/>
    <property type="evidence" value="ECO:0007669"/>
    <property type="project" value="InterPro"/>
</dbReference>
<dbReference type="HAMAP" id="MF_00031">
    <property type="entry name" value="DNA_HJ_migration_RuvA"/>
    <property type="match status" value="1"/>
</dbReference>
<keyword evidence="5 6" id="KW-0234">DNA repair</keyword>
<dbReference type="GO" id="GO:0006310">
    <property type="term" value="P:DNA recombination"/>
    <property type="evidence" value="ECO:0007669"/>
    <property type="project" value="UniProtKB-UniRule"/>
</dbReference>
<reference evidence="8 9" key="1">
    <citation type="submission" date="2017-11" db="EMBL/GenBank/DDBJ databases">
        <title>Genome sequence of Entomoplasma somnilux PYAN-1 (ATCC 49194).</title>
        <authorList>
            <person name="Lo W.-S."/>
            <person name="Gasparich G.E."/>
            <person name="Kuo C.-H."/>
        </authorList>
    </citation>
    <scope>NUCLEOTIDE SEQUENCE [LARGE SCALE GENOMIC DNA]</scope>
    <source>
        <strain evidence="8 9">PYAN-1</strain>
    </source>
</reference>
<comment type="domain">
    <text evidence="6">Has three domains with a flexible linker between the domains II and III and assumes an 'L' shape. Domain III is highly mobile and contacts RuvB.</text>
</comment>
<name>A0A2K8P160_9MOLU</name>
<evidence type="ECO:0000256" key="6">
    <source>
        <dbReference type="HAMAP-Rule" id="MF_00031"/>
    </source>
</evidence>
<feature type="domain" description="UBA" evidence="7">
    <location>
        <begin position="138"/>
        <end position="180"/>
    </location>
</feature>
<dbReference type="GO" id="GO:0000400">
    <property type="term" value="F:four-way junction DNA binding"/>
    <property type="evidence" value="ECO:0007669"/>
    <property type="project" value="UniProtKB-UniRule"/>
</dbReference>
<comment type="similarity">
    <text evidence="6">Belongs to the RuvA family.</text>
</comment>
<dbReference type="GO" id="GO:0005737">
    <property type="term" value="C:cytoplasm"/>
    <property type="evidence" value="ECO:0007669"/>
    <property type="project" value="UniProtKB-SubCell"/>
</dbReference>
<keyword evidence="4 6" id="KW-0233">DNA recombination</keyword>
<keyword evidence="9" id="KW-1185">Reference proteome</keyword>
<dbReference type="Proteomes" id="UP000232230">
    <property type="component" value="Chromosome"/>
</dbReference>
<evidence type="ECO:0000313" key="9">
    <source>
        <dbReference type="Proteomes" id="UP000232230"/>
    </source>
</evidence>
<dbReference type="InterPro" id="IPR000085">
    <property type="entry name" value="RuvA"/>
</dbReference>
<comment type="function">
    <text evidence="6">The RuvA-RuvB-RuvC complex processes Holliday junction (HJ) DNA during genetic recombination and DNA repair, while the RuvA-RuvB complex plays an important role in the rescue of blocked DNA replication forks via replication fork reversal (RFR). RuvA specifically binds to HJ cruciform DNA, conferring on it an open structure. The RuvB hexamer acts as an ATP-dependent pump, pulling dsDNA into and through the RuvAB complex. HJ branch migration allows RuvC to scan DNA until it finds its consensus sequence, where it cleaves and resolves the cruciform DNA.</text>
</comment>
<dbReference type="GO" id="GO:0005524">
    <property type="term" value="F:ATP binding"/>
    <property type="evidence" value="ECO:0007669"/>
    <property type="project" value="InterPro"/>
</dbReference>
<dbReference type="RefSeq" id="WP_024863264.1">
    <property type="nucleotide sequence ID" value="NZ_CP024965.1"/>
</dbReference>
<dbReference type="SUPFAM" id="SSF47781">
    <property type="entry name" value="RuvA domain 2-like"/>
    <property type="match status" value="1"/>
</dbReference>
<evidence type="ECO:0000256" key="3">
    <source>
        <dbReference type="ARBA" id="ARBA00023125"/>
    </source>
</evidence>
<dbReference type="EMBL" id="CP024965">
    <property type="protein sequence ID" value="ATZ18741.1"/>
    <property type="molecule type" value="Genomic_DNA"/>
</dbReference>
<dbReference type="AlphaFoldDB" id="A0A2K8P160"/>
<dbReference type="InterPro" id="IPR015940">
    <property type="entry name" value="UBA"/>
</dbReference>
<accession>A0A2K8P160</accession>
<dbReference type="Pfam" id="PF14520">
    <property type="entry name" value="HHH_5"/>
    <property type="match status" value="1"/>
</dbReference>
<keyword evidence="8" id="KW-0067">ATP-binding</keyword>
<dbReference type="GO" id="GO:0048476">
    <property type="term" value="C:Holliday junction resolvase complex"/>
    <property type="evidence" value="ECO:0007669"/>
    <property type="project" value="UniProtKB-UniRule"/>
</dbReference>
<keyword evidence="8" id="KW-0378">Hydrolase</keyword>
<organism evidence="8 9">
    <name type="scientific">Williamsoniiplasma somnilux</name>
    <dbReference type="NCBI Taxonomy" id="215578"/>
    <lineage>
        <taxon>Bacteria</taxon>
        <taxon>Bacillati</taxon>
        <taxon>Mycoplasmatota</taxon>
        <taxon>Mollicutes</taxon>
        <taxon>Entomoplasmatales</taxon>
        <taxon>Williamsoniiplasma</taxon>
    </lineage>
</organism>
<feature type="region of interest" description="Domain III" evidence="6">
    <location>
        <begin position="141"/>
        <end position="189"/>
    </location>
</feature>
<protein>
    <recommendedName>
        <fullName evidence="6">Holliday junction branch migration complex subunit RuvA</fullName>
    </recommendedName>
</protein>
<evidence type="ECO:0000259" key="7">
    <source>
        <dbReference type="PROSITE" id="PS50030"/>
    </source>
</evidence>
<keyword evidence="8" id="KW-0547">Nucleotide-binding</keyword>
<comment type="subcellular location">
    <subcellularLocation>
        <location evidence="6">Cytoplasm</location>
    </subcellularLocation>
</comment>
<dbReference type="GO" id="GO:0006281">
    <property type="term" value="P:DNA repair"/>
    <property type="evidence" value="ECO:0007669"/>
    <property type="project" value="UniProtKB-UniRule"/>
</dbReference>
<comment type="caution">
    <text evidence="6">Lacks conserved residue(s) required for the propagation of feature annotation.</text>
</comment>
<evidence type="ECO:0000256" key="4">
    <source>
        <dbReference type="ARBA" id="ARBA00023172"/>
    </source>
</evidence>
<dbReference type="InterPro" id="IPR010994">
    <property type="entry name" value="RuvA_2-like"/>
</dbReference>
<comment type="subunit">
    <text evidence="6">Homotetramer. Forms an RuvA(8)-RuvB(12)-Holliday junction (HJ) complex. HJ DNA is sandwiched between 2 RuvA tetramers; dsDNA enters through RuvA and exits via RuvB. An RuvB hexamer assembles on each DNA strand where it exits the tetramer. Each RuvB hexamer is contacted by two RuvA subunits (via domain III) on 2 adjacent RuvB subunits; this complex drives branch migration. In the full resolvosome a probable DNA-RuvA(4)-RuvB(12)-RuvC(2) complex forms which resolves the HJ.</text>
</comment>
<keyword evidence="1 6" id="KW-0963">Cytoplasm</keyword>
<keyword evidence="3 6" id="KW-0238">DNA-binding</keyword>
<gene>
    <name evidence="6 8" type="primary">ruvA</name>
    <name evidence="8" type="ORF">ESOMN_v1c03590</name>
</gene>
<dbReference type="Gene3D" id="1.10.150.20">
    <property type="entry name" value="5' to 3' exonuclease, C-terminal subdomain"/>
    <property type="match status" value="1"/>
</dbReference>